<proteinExistence type="predicted"/>
<keyword evidence="2" id="KW-0472">Membrane</keyword>
<protein>
    <submittedName>
        <fullName evidence="3">Uncharacterized protein</fullName>
    </submittedName>
</protein>
<evidence type="ECO:0000313" key="3">
    <source>
        <dbReference type="EMBL" id="KAB2336742.1"/>
    </source>
</evidence>
<dbReference type="OrthoDB" id="2452361at2"/>
<gene>
    <name evidence="3" type="ORF">F7731_10335</name>
</gene>
<organism evidence="3 4">
    <name type="scientific">Cytobacillus depressus</name>
    <dbReference type="NCBI Taxonomy" id="1602942"/>
    <lineage>
        <taxon>Bacteria</taxon>
        <taxon>Bacillati</taxon>
        <taxon>Bacillota</taxon>
        <taxon>Bacilli</taxon>
        <taxon>Bacillales</taxon>
        <taxon>Bacillaceae</taxon>
        <taxon>Cytobacillus</taxon>
    </lineage>
</organism>
<dbReference type="Proteomes" id="UP000481030">
    <property type="component" value="Unassembled WGS sequence"/>
</dbReference>
<comment type="caution">
    <text evidence="3">The sequence shown here is derived from an EMBL/GenBank/DDBJ whole genome shotgun (WGS) entry which is preliminary data.</text>
</comment>
<keyword evidence="4" id="KW-1185">Reference proteome</keyword>
<reference evidence="3 4" key="1">
    <citation type="journal article" date="2016" name="Antonie Van Leeuwenhoek">
        <title>Bacillus depressus sp. nov., isolated from soil of a sunflower field.</title>
        <authorList>
            <person name="Wei X."/>
            <person name="Xin D."/>
            <person name="Xin Y."/>
            <person name="Zhang H."/>
            <person name="Wang T."/>
            <person name="Zhang J."/>
        </authorList>
    </citation>
    <scope>NUCLEOTIDE SEQUENCE [LARGE SCALE GENOMIC DNA]</scope>
    <source>
        <strain evidence="3 4">BZ1</strain>
    </source>
</reference>
<feature type="region of interest" description="Disordered" evidence="1">
    <location>
        <begin position="59"/>
        <end position="116"/>
    </location>
</feature>
<evidence type="ECO:0000313" key="4">
    <source>
        <dbReference type="Proteomes" id="UP000481030"/>
    </source>
</evidence>
<keyword evidence="2" id="KW-1133">Transmembrane helix</keyword>
<name>A0A6L3VB47_9BACI</name>
<feature type="compositionally biased region" description="Low complexity" evidence="1">
    <location>
        <begin position="64"/>
        <end position="88"/>
    </location>
</feature>
<evidence type="ECO:0000256" key="2">
    <source>
        <dbReference type="SAM" id="Phobius"/>
    </source>
</evidence>
<sequence length="234" mass="25731">MKKKWKIFLSIVVLLLLVAGGTIYYFFEMKEYDVADENVEEIIDSEYDIVLPGDQETVENAVDSEGQSVETSTGTETGAETGTDSSGENGLSSENPSNSPEKGSENKGPATNNTENSVTVASIKNKYRPSFESLQNQANAKIDSLVDTAYGEYKSKKNNGESISFAYFYQKYTGAGKALEEKTDGAFKIIYQALQDDLKKHDFSTSHAKDFLQEYEAAKSARESALLNKAKEAL</sequence>
<dbReference type="EMBL" id="WBOS01000003">
    <property type="protein sequence ID" value="KAB2336742.1"/>
    <property type="molecule type" value="Genomic_DNA"/>
</dbReference>
<feature type="compositionally biased region" description="Polar residues" evidence="1">
    <location>
        <begin position="89"/>
        <end position="101"/>
    </location>
</feature>
<evidence type="ECO:0000256" key="1">
    <source>
        <dbReference type="SAM" id="MobiDB-lite"/>
    </source>
</evidence>
<feature type="transmembrane region" description="Helical" evidence="2">
    <location>
        <begin position="7"/>
        <end position="27"/>
    </location>
</feature>
<accession>A0A6L3VB47</accession>
<dbReference type="AlphaFoldDB" id="A0A6L3VB47"/>
<keyword evidence="2" id="KW-0812">Transmembrane</keyword>
<dbReference type="RefSeq" id="WP_151534697.1">
    <property type="nucleotide sequence ID" value="NZ_WBOS01000003.1"/>
</dbReference>